<dbReference type="SMART" id="SM00320">
    <property type="entry name" value="WD40"/>
    <property type="match status" value="5"/>
</dbReference>
<evidence type="ECO:0000256" key="4">
    <source>
        <dbReference type="PROSITE-ProRule" id="PRU00221"/>
    </source>
</evidence>
<keyword evidence="7" id="KW-1185">Reference proteome</keyword>
<dbReference type="PANTHER" id="PTHR14091:SF0">
    <property type="entry name" value="PERIODIC TRYPTOPHAN PROTEIN 1 HOMOLOG"/>
    <property type="match status" value="1"/>
</dbReference>
<evidence type="ECO:0000256" key="3">
    <source>
        <dbReference type="ARBA" id="ARBA00022737"/>
    </source>
</evidence>
<dbReference type="AlphaFoldDB" id="A0A0D8XBG2"/>
<keyword evidence="2 4" id="KW-0853">WD repeat</keyword>
<dbReference type="Gene3D" id="2.130.10.10">
    <property type="entry name" value="YVTN repeat-like/Quinoprotein amine dehydrogenase"/>
    <property type="match status" value="2"/>
</dbReference>
<evidence type="ECO:0000256" key="2">
    <source>
        <dbReference type="ARBA" id="ARBA00022574"/>
    </source>
</evidence>
<dbReference type="PROSITE" id="PS00678">
    <property type="entry name" value="WD_REPEATS_1"/>
    <property type="match status" value="1"/>
</dbReference>
<dbReference type="OrthoDB" id="270624at2759"/>
<dbReference type="InterPro" id="IPR044285">
    <property type="entry name" value="PWP1"/>
</dbReference>
<dbReference type="GO" id="GO:0006364">
    <property type="term" value="P:rRNA processing"/>
    <property type="evidence" value="ECO:0007669"/>
    <property type="project" value="InterPro"/>
</dbReference>
<dbReference type="InterPro" id="IPR036322">
    <property type="entry name" value="WD40_repeat_dom_sf"/>
</dbReference>
<dbReference type="PANTHER" id="PTHR14091">
    <property type="entry name" value="PERIODIC TRYPTOPHAN PROTEIN 1"/>
    <property type="match status" value="1"/>
</dbReference>
<feature type="repeat" description="WD" evidence="4">
    <location>
        <begin position="217"/>
        <end position="259"/>
    </location>
</feature>
<dbReference type="InterPro" id="IPR015943">
    <property type="entry name" value="WD40/YVTN_repeat-like_dom_sf"/>
</dbReference>
<reference evidence="6 7" key="1">
    <citation type="submission" date="2013-11" db="EMBL/GenBank/DDBJ databases">
        <title>Draft genome of the bovine lungworm Dictyocaulus viviparus.</title>
        <authorList>
            <person name="Mitreva M."/>
        </authorList>
    </citation>
    <scope>NUCLEOTIDE SEQUENCE [LARGE SCALE GENOMIC DNA]</scope>
    <source>
        <strain evidence="6 7">HannoverDv2000</strain>
    </source>
</reference>
<dbReference type="GO" id="GO:0005634">
    <property type="term" value="C:nucleus"/>
    <property type="evidence" value="ECO:0007669"/>
    <property type="project" value="TreeGrafter"/>
</dbReference>
<evidence type="ECO:0000313" key="6">
    <source>
        <dbReference type="EMBL" id="KJH41107.1"/>
    </source>
</evidence>
<dbReference type="Proteomes" id="UP000053766">
    <property type="component" value="Unassembled WGS sequence"/>
</dbReference>
<dbReference type="PROSITE" id="PS50294">
    <property type="entry name" value="WD_REPEATS_REGION"/>
    <property type="match status" value="1"/>
</dbReference>
<feature type="region of interest" description="Disordered" evidence="5">
    <location>
        <begin position="37"/>
        <end position="94"/>
    </location>
</feature>
<keyword evidence="1" id="KW-0597">Phosphoprotein</keyword>
<evidence type="ECO:0000256" key="1">
    <source>
        <dbReference type="ARBA" id="ARBA00022553"/>
    </source>
</evidence>
<keyword evidence="3" id="KW-0677">Repeat</keyword>
<sequence length="430" mass="47142">MSVVMVADVAWIQRGVAKKNPDRIKLDNDQLKQLIEGGVSDSSDIDSEPDAAEHGVRGSSSKEEAESHEVNDESIEDGIDDNATKSGDEEEKAEIEVKADDNLVVIAKIDKDKYVLEVFVYNEENSDWYCHHDYLLDAPPLCIEPIQHDPGNAETGKGSLYFTERALIVDLQGNLIAVGTMESVINIWDLDIMNAVVPVVNLGDKKKGRRRKRDGSDSGHLSAVLSLAWNKITPHVLASGGADKEILLWDLDEIKVAQAVPERTAEIQALSWHPAEESFILHGTLDGTVEVIDCRENTGIASAVKWNHFNPFYALFATDDGVLYNVDMRKPGQVVWSGRAHDGTVGGITLSSVVRGLLVTVGHDEHLCVWKIQNDGTLLKVHSMRQNIGALHAAQFNPDVATVCCIGGSSNDLIRVVDVSKMDVVLRHFS</sequence>
<reference evidence="7" key="2">
    <citation type="journal article" date="2016" name="Sci. Rep.">
        <title>Dictyocaulus viviparus genome, variome and transcriptome elucidate lungworm biology and support future intervention.</title>
        <authorList>
            <person name="McNulty S.N."/>
            <person name="Strube C."/>
            <person name="Rosa B.A."/>
            <person name="Martin J.C."/>
            <person name="Tyagi R."/>
            <person name="Choi Y.J."/>
            <person name="Wang Q."/>
            <person name="Hallsworth Pepin K."/>
            <person name="Zhang X."/>
            <person name="Ozersky P."/>
            <person name="Wilson R.K."/>
            <person name="Sternberg P.W."/>
            <person name="Gasser R.B."/>
            <person name="Mitreva M."/>
        </authorList>
    </citation>
    <scope>NUCLEOTIDE SEQUENCE [LARGE SCALE GENOMIC DNA]</scope>
    <source>
        <strain evidence="7">HannoverDv2000</strain>
    </source>
</reference>
<gene>
    <name evidence="6" type="ORF">DICVIV_12917</name>
</gene>
<dbReference type="EMBL" id="KN716903">
    <property type="protein sequence ID" value="KJH41107.1"/>
    <property type="molecule type" value="Genomic_DNA"/>
</dbReference>
<dbReference type="PROSITE" id="PS50082">
    <property type="entry name" value="WD_REPEATS_2"/>
    <property type="match status" value="1"/>
</dbReference>
<feature type="compositionally biased region" description="Basic and acidic residues" evidence="5">
    <location>
        <begin position="51"/>
        <end position="71"/>
    </location>
</feature>
<proteinExistence type="predicted"/>
<evidence type="ECO:0000313" key="7">
    <source>
        <dbReference type="Proteomes" id="UP000053766"/>
    </source>
</evidence>
<evidence type="ECO:0000256" key="5">
    <source>
        <dbReference type="SAM" id="MobiDB-lite"/>
    </source>
</evidence>
<accession>A0A0D8XBG2</accession>
<dbReference type="SUPFAM" id="SSF50978">
    <property type="entry name" value="WD40 repeat-like"/>
    <property type="match status" value="1"/>
</dbReference>
<dbReference type="STRING" id="29172.A0A0D8XBG2"/>
<dbReference type="Pfam" id="PF00400">
    <property type="entry name" value="WD40"/>
    <property type="match status" value="1"/>
</dbReference>
<protein>
    <submittedName>
        <fullName evidence="6">WD domain, G-beta repeat protein</fullName>
    </submittedName>
</protein>
<dbReference type="InterPro" id="IPR019775">
    <property type="entry name" value="WD40_repeat_CS"/>
</dbReference>
<name>A0A0D8XBG2_DICVI</name>
<organism evidence="6 7">
    <name type="scientific">Dictyocaulus viviparus</name>
    <name type="common">Bovine lungworm</name>
    <dbReference type="NCBI Taxonomy" id="29172"/>
    <lineage>
        <taxon>Eukaryota</taxon>
        <taxon>Metazoa</taxon>
        <taxon>Ecdysozoa</taxon>
        <taxon>Nematoda</taxon>
        <taxon>Chromadorea</taxon>
        <taxon>Rhabditida</taxon>
        <taxon>Rhabditina</taxon>
        <taxon>Rhabditomorpha</taxon>
        <taxon>Strongyloidea</taxon>
        <taxon>Metastrongylidae</taxon>
        <taxon>Dictyocaulus</taxon>
    </lineage>
</organism>
<dbReference type="InterPro" id="IPR001680">
    <property type="entry name" value="WD40_rpt"/>
</dbReference>